<protein>
    <recommendedName>
        <fullName evidence="2">LTD domain-containing protein</fullName>
    </recommendedName>
</protein>
<dbReference type="AlphaFoldDB" id="A0A857MKT1"/>
<dbReference type="SUPFAM" id="SSF74853">
    <property type="entry name" value="Lamin A/C globular tail domain"/>
    <property type="match status" value="1"/>
</dbReference>
<gene>
    <name evidence="3" type="ORF">GII36_04935</name>
</gene>
<feature type="chain" id="PRO_5032630417" description="LTD domain-containing protein" evidence="1">
    <location>
        <begin position="25"/>
        <end position="620"/>
    </location>
</feature>
<dbReference type="Proteomes" id="UP001059824">
    <property type="component" value="Chromosome"/>
</dbReference>
<evidence type="ECO:0000313" key="3">
    <source>
        <dbReference type="EMBL" id="QHN43166.1"/>
    </source>
</evidence>
<feature type="signal peptide" evidence="1">
    <location>
        <begin position="1"/>
        <end position="24"/>
    </location>
</feature>
<dbReference type="RefSeq" id="WP_260763080.1">
    <property type="nucleotide sequence ID" value="NZ_CP045921.1"/>
</dbReference>
<evidence type="ECO:0000256" key="1">
    <source>
        <dbReference type="SAM" id="SignalP"/>
    </source>
</evidence>
<dbReference type="InterPro" id="IPR036415">
    <property type="entry name" value="Lamin_tail_dom_sf"/>
</dbReference>
<dbReference type="InterPro" id="IPR001322">
    <property type="entry name" value="Lamin_tail_dom"/>
</dbReference>
<name>A0A857MKT1_9BACT</name>
<evidence type="ECO:0000259" key="2">
    <source>
        <dbReference type="PROSITE" id="PS51841"/>
    </source>
</evidence>
<dbReference type="Gene3D" id="2.60.40.1260">
    <property type="entry name" value="Lamin Tail domain"/>
    <property type="match status" value="1"/>
</dbReference>
<proteinExistence type="predicted"/>
<feature type="domain" description="LTD" evidence="2">
    <location>
        <begin position="333"/>
        <end position="431"/>
    </location>
</feature>
<keyword evidence="4" id="KW-1185">Reference proteome</keyword>
<accession>A0A857MKT1</accession>
<reference evidence="3" key="1">
    <citation type="journal article" date="2021" name="Nat. Microbiol.">
        <title>Cocultivation of an ultrasmall environmental parasitic bacterium with lytic ability against bacteria associated with wastewater foams.</title>
        <authorList>
            <person name="Batinovic S."/>
            <person name="Rose J.J.A."/>
            <person name="Ratcliffe J."/>
            <person name="Seviour R.J."/>
            <person name="Petrovski S."/>
        </authorList>
    </citation>
    <scope>NUCLEOTIDE SEQUENCE</scope>
    <source>
        <strain evidence="3">JR1</strain>
    </source>
</reference>
<organism evidence="3 4">
    <name type="scientific">Candidatus Mycosynbacter amalyticus</name>
    <dbReference type="NCBI Taxonomy" id="2665156"/>
    <lineage>
        <taxon>Bacteria</taxon>
        <taxon>Candidatus Saccharimonadota</taxon>
        <taxon>Candidatus Saccharimonadota incertae sedis</taxon>
        <taxon>Candidatus Mycosynbacter</taxon>
    </lineage>
</organism>
<evidence type="ECO:0000313" key="4">
    <source>
        <dbReference type="Proteomes" id="UP001059824"/>
    </source>
</evidence>
<dbReference type="Pfam" id="PF00932">
    <property type="entry name" value="LTD"/>
    <property type="match status" value="1"/>
</dbReference>
<dbReference type="EMBL" id="CP045921">
    <property type="protein sequence ID" value="QHN43166.1"/>
    <property type="molecule type" value="Genomic_DNA"/>
</dbReference>
<keyword evidence="1" id="KW-0732">Signal</keyword>
<sequence>MRFFRYLTTLIACAAFLVVSPTSAISTVSPSPLLPQSPLAITAYSVTQVGLPQYVEIYNDGDIPLKLREWSLVFDWSAKTTTALATPRLVVGLSADDSHYIAPGGYVLVGFGATVPGAHVQVSSPTINTDNFLSKMHLDHAQYRSYERTFTATTTQVPMRLNQGASGYTTAYAVETRTELWQTPLYIPLSATPLRIVEVLPNPAACQPFDTMLTCNDYVKVYNTSASTLDLAGLRLRTGSVEQNATSSNTVLLGGTLAPSAYGVFPLSLTNSGNWVWLEDAYGVVQYQDSMVAYGDASAKKGQAWSQDTNGLWRWTQYPSPYDMPNQFTDGQPVNSCSSLRLSEIGANLSVQFIELYNASSESVNLRGCQLQTNRSTEISHVFGEQIVAPGAFVSVNVADTKLSLTKTTTGTVYVLSSDGQTEVDARSYENLSENTSYALVDGVWQQTFVTTPGAVNVYEPYVPCQAGYERNLDTGRCNKIAVPSTLTPCDIDEYRSPDTGRCRKLTSATASSLTPCKEGQYRSPETNRCRSLATASTDLKPCAVGQERNLDTNRCRKVTQGDGDAGFSVVETPATSDQVLSWLALAGVGVVSFGYAGWEWRREIWSGLSGLLGMLPFVK</sequence>
<dbReference type="KEGG" id="mama:GII36_04935"/>
<dbReference type="PROSITE" id="PS51841">
    <property type="entry name" value="LTD"/>
    <property type="match status" value="1"/>
</dbReference>